<protein>
    <submittedName>
        <fullName evidence="2">Uncharacterized protein</fullName>
    </submittedName>
</protein>
<dbReference type="RefSeq" id="XP_031010437.1">
    <property type="nucleotide sequence ID" value="XM_031165503.1"/>
</dbReference>
<name>A0A366QK74_9HYPO</name>
<evidence type="ECO:0000256" key="1">
    <source>
        <dbReference type="SAM" id="MobiDB-lite"/>
    </source>
</evidence>
<dbReference type="AlphaFoldDB" id="A0A366QK74"/>
<keyword evidence="3" id="KW-1185">Reference proteome</keyword>
<gene>
    <name evidence="2" type="ORF">FIESC28_11379</name>
</gene>
<organism evidence="2 3">
    <name type="scientific">Fusarium coffeatum</name>
    <dbReference type="NCBI Taxonomy" id="231269"/>
    <lineage>
        <taxon>Eukaryota</taxon>
        <taxon>Fungi</taxon>
        <taxon>Dikarya</taxon>
        <taxon>Ascomycota</taxon>
        <taxon>Pezizomycotina</taxon>
        <taxon>Sordariomycetes</taxon>
        <taxon>Hypocreomycetidae</taxon>
        <taxon>Hypocreales</taxon>
        <taxon>Nectriaceae</taxon>
        <taxon>Fusarium</taxon>
        <taxon>Fusarium incarnatum-equiseti species complex</taxon>
    </lineage>
</organism>
<dbReference type="GeneID" id="42000799"/>
<sequence length="160" mass="17669">MKFSVFVPEWCLRKTSGRSLAWSTALLESSKISAEIRIDLVLTLADSEVSKIAPIFRSKRQYIVGSNPCTRKEFLLTVAYAIIVHESQGTAFDQAVADISRKDFTSGFLLHASRHQGIFETAFDLSDIASAIDVERGPLKVRKSQPPTAANEPNPNRDTG</sequence>
<evidence type="ECO:0000313" key="3">
    <source>
        <dbReference type="Proteomes" id="UP000253153"/>
    </source>
</evidence>
<dbReference type="Proteomes" id="UP000253153">
    <property type="component" value="Unassembled WGS sequence"/>
</dbReference>
<feature type="compositionally biased region" description="Polar residues" evidence="1">
    <location>
        <begin position="145"/>
        <end position="160"/>
    </location>
</feature>
<dbReference type="EMBL" id="QKXC01000383">
    <property type="protein sequence ID" value="RBR05329.1"/>
    <property type="molecule type" value="Genomic_DNA"/>
</dbReference>
<evidence type="ECO:0000313" key="2">
    <source>
        <dbReference type="EMBL" id="RBR05329.1"/>
    </source>
</evidence>
<feature type="region of interest" description="Disordered" evidence="1">
    <location>
        <begin position="139"/>
        <end position="160"/>
    </location>
</feature>
<comment type="caution">
    <text evidence="2">The sequence shown here is derived from an EMBL/GenBank/DDBJ whole genome shotgun (WGS) entry which is preliminary data.</text>
</comment>
<dbReference type="OrthoDB" id="432234at2759"/>
<proteinExistence type="predicted"/>
<accession>A0A366QK74</accession>
<reference evidence="2 3" key="1">
    <citation type="submission" date="2018-06" db="EMBL/GenBank/DDBJ databases">
        <title>Fusarium incarnatum-equiseti species complex species 28.</title>
        <authorList>
            <person name="Gardiner D.M."/>
        </authorList>
    </citation>
    <scope>NUCLEOTIDE SEQUENCE [LARGE SCALE GENOMIC DNA]</scope>
    <source>
        <strain evidence="2 3">FIESC_28</strain>
    </source>
</reference>